<evidence type="ECO:0000313" key="3">
    <source>
        <dbReference type="Proteomes" id="UP000765509"/>
    </source>
</evidence>
<proteinExistence type="predicted"/>
<dbReference type="EMBL" id="AVOT02022710">
    <property type="protein sequence ID" value="MBW0512287.1"/>
    <property type="molecule type" value="Genomic_DNA"/>
</dbReference>
<feature type="region of interest" description="Disordered" evidence="1">
    <location>
        <begin position="189"/>
        <end position="214"/>
    </location>
</feature>
<feature type="compositionally biased region" description="Polar residues" evidence="1">
    <location>
        <begin position="198"/>
        <end position="214"/>
    </location>
</feature>
<sequence>MLTTCTWKITIINPVVTSKGKFPKAVDRKFVQGTFKETLASKGAIQKTEKASREPEDLAEDTLDTVVDCKTLREIIPNLPLKFRFNRNLTPEDWKDMNQVLQVHQILKNLFQWSMDNKRFNPASHWAEHGASFHKIFLKDIDLKDLMVIAKGWNPTWVFRLLEVRENRIRENQATIQALEEQLTQTGHTHIPSGLQGVGQNSSPVASHNSGTSR</sequence>
<evidence type="ECO:0000313" key="2">
    <source>
        <dbReference type="EMBL" id="MBW0512287.1"/>
    </source>
</evidence>
<gene>
    <name evidence="2" type="ORF">O181_052002</name>
</gene>
<name>A0A9Q3E224_9BASI</name>
<accession>A0A9Q3E224</accession>
<evidence type="ECO:0000256" key="1">
    <source>
        <dbReference type="SAM" id="MobiDB-lite"/>
    </source>
</evidence>
<reference evidence="2" key="1">
    <citation type="submission" date="2021-03" db="EMBL/GenBank/DDBJ databases">
        <title>Draft genome sequence of rust myrtle Austropuccinia psidii MF-1, a brazilian biotype.</title>
        <authorList>
            <person name="Quecine M.C."/>
            <person name="Pachon D.M.R."/>
            <person name="Bonatelli M.L."/>
            <person name="Correr F.H."/>
            <person name="Franceschini L.M."/>
            <person name="Leite T.F."/>
            <person name="Margarido G.R.A."/>
            <person name="Almeida C.A."/>
            <person name="Ferrarezi J.A."/>
            <person name="Labate C.A."/>
        </authorList>
    </citation>
    <scope>NUCLEOTIDE SEQUENCE</scope>
    <source>
        <strain evidence="2">MF-1</strain>
    </source>
</reference>
<organism evidence="2 3">
    <name type="scientific">Austropuccinia psidii MF-1</name>
    <dbReference type="NCBI Taxonomy" id="1389203"/>
    <lineage>
        <taxon>Eukaryota</taxon>
        <taxon>Fungi</taxon>
        <taxon>Dikarya</taxon>
        <taxon>Basidiomycota</taxon>
        <taxon>Pucciniomycotina</taxon>
        <taxon>Pucciniomycetes</taxon>
        <taxon>Pucciniales</taxon>
        <taxon>Sphaerophragmiaceae</taxon>
        <taxon>Austropuccinia</taxon>
    </lineage>
</organism>
<dbReference type="AlphaFoldDB" id="A0A9Q3E224"/>
<dbReference type="Proteomes" id="UP000765509">
    <property type="component" value="Unassembled WGS sequence"/>
</dbReference>
<comment type="caution">
    <text evidence="2">The sequence shown here is derived from an EMBL/GenBank/DDBJ whole genome shotgun (WGS) entry which is preliminary data.</text>
</comment>
<keyword evidence="3" id="KW-1185">Reference proteome</keyword>
<protein>
    <submittedName>
        <fullName evidence="2">Uncharacterized protein</fullName>
    </submittedName>
</protein>